<feature type="transmembrane region" description="Helical" evidence="2">
    <location>
        <begin position="1599"/>
        <end position="1616"/>
    </location>
</feature>
<dbReference type="GO" id="GO:0005975">
    <property type="term" value="P:carbohydrate metabolic process"/>
    <property type="evidence" value="ECO:0007669"/>
    <property type="project" value="UniProtKB-ARBA"/>
</dbReference>
<feature type="compositionally biased region" description="Polar residues" evidence="1">
    <location>
        <begin position="1042"/>
        <end position="1061"/>
    </location>
</feature>
<evidence type="ECO:0000256" key="2">
    <source>
        <dbReference type="SAM" id="Phobius"/>
    </source>
</evidence>
<dbReference type="InterPro" id="IPR013783">
    <property type="entry name" value="Ig-like_fold"/>
</dbReference>
<dbReference type="Pfam" id="PF17802">
    <property type="entry name" value="SpaA"/>
    <property type="match status" value="1"/>
</dbReference>
<dbReference type="InterPro" id="IPR008454">
    <property type="entry name" value="Collagen-bd_Cna-like_B-typ_dom"/>
</dbReference>
<dbReference type="InterPro" id="IPR008966">
    <property type="entry name" value="Adhesion_dom_sf"/>
</dbReference>
<dbReference type="Gene3D" id="2.60.40.1140">
    <property type="entry name" value="Collagen-binding surface protein Cna, B-type domain"/>
    <property type="match status" value="1"/>
</dbReference>
<dbReference type="RefSeq" id="WP_059054931.1">
    <property type="nucleotide sequence ID" value="NZ_LOJF01000010.1"/>
</dbReference>
<feature type="compositionally biased region" description="Low complexity" evidence="1">
    <location>
        <begin position="225"/>
        <end position="240"/>
    </location>
</feature>
<proteinExistence type="predicted"/>
<feature type="region of interest" description="Disordered" evidence="1">
    <location>
        <begin position="407"/>
        <end position="434"/>
    </location>
</feature>
<feature type="domain" description="SpaA-like prealbumin fold" evidence="4">
    <location>
        <begin position="1220"/>
        <end position="1309"/>
    </location>
</feature>
<evidence type="ECO:0000256" key="1">
    <source>
        <dbReference type="SAM" id="MobiDB-lite"/>
    </source>
</evidence>
<dbReference type="STRING" id="1299998.AUL39_07160"/>
<keyword evidence="2" id="KW-0472">Membrane</keyword>
<evidence type="ECO:0000313" key="5">
    <source>
        <dbReference type="EMBL" id="KUH57999.1"/>
    </source>
</evidence>
<dbReference type="Gene3D" id="2.60.40.10">
    <property type="entry name" value="Immunoglobulins"/>
    <property type="match status" value="1"/>
</dbReference>
<dbReference type="Pfam" id="PF05738">
    <property type="entry name" value="Cna_B"/>
    <property type="match status" value="1"/>
</dbReference>
<dbReference type="SUPFAM" id="SSF49478">
    <property type="entry name" value="Cna protein B-type domain"/>
    <property type="match status" value="1"/>
</dbReference>
<feature type="region of interest" description="Disordered" evidence="1">
    <location>
        <begin position="1042"/>
        <end position="1062"/>
    </location>
</feature>
<comment type="caution">
    <text evidence="5">The sequence shown here is derived from an EMBL/GenBank/DDBJ whole genome shotgun (WGS) entry which is preliminary data.</text>
</comment>
<dbReference type="Gene3D" id="2.60.40.740">
    <property type="match status" value="3"/>
</dbReference>
<evidence type="ECO:0000259" key="3">
    <source>
        <dbReference type="Pfam" id="PF05738"/>
    </source>
</evidence>
<evidence type="ECO:0000313" key="6">
    <source>
        <dbReference type="Proteomes" id="UP000054078"/>
    </source>
</evidence>
<keyword evidence="2" id="KW-0812">Transmembrane</keyword>
<dbReference type="SUPFAM" id="SSF49401">
    <property type="entry name" value="Bacterial adhesins"/>
    <property type="match status" value="4"/>
</dbReference>
<reference evidence="5 6" key="1">
    <citation type="submission" date="2015-12" db="EMBL/GenBank/DDBJ databases">
        <title>Draft Genome Sequence of Olsenella scatoligenes SK9K4T; a Producer of 3-Methylindole- (skatole) and 4-Methylphenol- (p-cresol) Isolated from Pig Feces.</title>
        <authorList>
            <person name="Li X."/>
            <person name="Borg B."/>
            <person name="Canibe N."/>
        </authorList>
    </citation>
    <scope>NUCLEOTIDE SEQUENCE [LARGE SCALE GENOMIC DNA]</scope>
    <source>
        <strain evidence="5 6">SK9K4</strain>
    </source>
</reference>
<name>A0A124EGN0_TRASO</name>
<dbReference type="EMBL" id="LOJF01000010">
    <property type="protein sequence ID" value="KUH57999.1"/>
    <property type="molecule type" value="Genomic_DNA"/>
</dbReference>
<dbReference type="NCBIfam" id="TIGR01167">
    <property type="entry name" value="LPXTG_anchor"/>
    <property type="match status" value="1"/>
</dbReference>
<protein>
    <submittedName>
        <fullName evidence="5">Uncharacterized protein</fullName>
    </submittedName>
</protein>
<dbReference type="Proteomes" id="UP000054078">
    <property type="component" value="Unassembled WGS sequence"/>
</dbReference>
<evidence type="ECO:0000259" key="4">
    <source>
        <dbReference type="Pfam" id="PF17802"/>
    </source>
</evidence>
<feature type="region of interest" description="Disordered" evidence="1">
    <location>
        <begin position="223"/>
        <end position="244"/>
    </location>
</feature>
<accession>A0A124EGN0</accession>
<dbReference type="OrthoDB" id="1994830at2"/>
<feature type="domain" description="CNA-B" evidence="3">
    <location>
        <begin position="1510"/>
        <end position="1556"/>
    </location>
</feature>
<keyword evidence="2" id="KW-1133">Transmembrane helix</keyword>
<gene>
    <name evidence="5" type="ORF">AUL39_07160</name>
</gene>
<keyword evidence="6" id="KW-1185">Reference proteome</keyword>
<dbReference type="InterPro" id="IPR041033">
    <property type="entry name" value="SpaA_PFL_dom_1"/>
</dbReference>
<organism evidence="5 6">
    <name type="scientific">Tractidigestivibacter scatoligenes</name>
    <name type="common">Olsenella scatoligenes</name>
    <dbReference type="NCBI Taxonomy" id="1299998"/>
    <lineage>
        <taxon>Bacteria</taxon>
        <taxon>Bacillati</taxon>
        <taxon>Actinomycetota</taxon>
        <taxon>Coriobacteriia</taxon>
        <taxon>Coriobacteriales</taxon>
        <taxon>Atopobiaceae</taxon>
        <taxon>Tractidigestivibacter</taxon>
    </lineage>
</organism>
<sequence>MLKDNRRRHGLLGLAAVVGAAVAVVCTVLLMYPAHALTGGDALRNAINDDSAVFWRPAGADDDAWSKTDGGSAVDADAELRLRVAFTLPAGTLANGTTLQYKVPSSVHPDTSTGAIKGEVYASPTVGDPSRNGANAIGTYSLDGDVLTLTFNDDVGTANAGSAQGDGASDASADAGEKTASALNGYVDLDLGFDQLTCDDSGLASIELNDSVSLKVAKAAEEEASAQSADDSAATATVEATTDDEQDSAGVEAMSLMAAAPSATLADANGTGVDLTQYLKTVTVSKQQGNKMVPATEFNDGDQVETYISYKIPANVITATNRTARYQIPKGLKPNQELSGKITRNGEEIGDYTISTSGLVTLTFYDKVVEDGGAITGDVTFDGVVSNSSTTEDLPINFGNNSGQITIKKKQGGGGNEDTNHDVKVSKTSSPSDDNKTINYSVTISSDKGTSGPVSFTDYLNKYYKNNANPAYQRGSLQLVKISSSGRETLTPSSYGLSWNDNGTNGPTFSLGTLPQLKAGESYVLTYTVDVNATDSSAMVSNNANASSGNNSGSDDDHVEFKQDVSKTGTYYKDSNSIIWRLEINPTGKKDISNWLVTDAMPGGTKMSQYRVFSSDGQVDHTFTSDNDSSFNESNLYFNFSSLGLTGDQKTKTYYIDIYTDAPASDNTSFANTATTWTNSGKVESTGTVDVEHRTTNISKTHVSDVADATKAKGIRKETWSSDATLPEGNLSGMTYTYTDNIKNATDGNGTDLGPDSHYAIAADLDAALKGNDGLRVNLNSYDKYRYVGNGTGYYDDYYRYHDKQDVFFTVTYYDGLNCTGNTVDASNTTIPVKSFKVQVKIADGITFSATNMKIGAYPTYMDTTKVKEGESINAKNKGEIDNKESEPQVTYTRPHRILKSVKTGNNKAASGNKSFKLSEIKDGKLTYRINLATDPSDDNTTITVTDTLPKGMTYVDDSIRAAFFKDEYYEDTTNNAGVDLGKGKANAPQLTTSTTEDGGTLLTITIPNFHYDSNPEKQTIALYYDVSIKSDPSWNNGSTTKTYSNTAKWGESSSTQNTTVNRDEEAFSKSGEQVYDSDGNPTNDLSYYIEINPTATDLDPNSNSLTLTDTFNSNGIECSLDPSSVRLYAYDYSQPHHYDPNREVDGEKYSVKYDSKAHTITAQVPDGMACVLVYKYSLSSFANGAWVTNEASLNGQSSESKGLSLIKASSSAHANKARLVIYKVDADNFHKQLKGAKFKLYQWDNSQQAWVEKYTNRDLVTDDNGAITYDLEEDADSLDSDVLYKLVEVAAPAGYSGNSVVRYFIIKNVKESDSDDSAFSKANAGNAKDDSGNYLGLQTSSVEFFDNNVISSMYVPNEYTSLTVKKSWADEKGYSTSAPIGSFVKLTLNRTTDYSASVKVIGEGSNGGNANPSVSLLQGNGVSDGTVKVKNGSDFSFNVGYGWNQSFSVYVNDKKYGDFTAPTSVTVEGKYISGATTIEVKMNNWDLPTLTANSDKPWTAPPEGSSSTAETVVLSDSNNWTNSWDNLPKTDDKGNTYNYTVTEVSYTVNGTEYTPGTGSYDVSYTNNNGIQTGTITVTNSEKKNQGYELPSTGGTPSPLPWVGGTLAALAGVLLVRRMRPRKS</sequence>